<proteinExistence type="inferred from homology"/>
<accession>A0ABW7PX20</accession>
<keyword evidence="3" id="KW-0732">Signal</keyword>
<evidence type="ECO:0000256" key="2">
    <source>
        <dbReference type="ARBA" id="ARBA00022526"/>
    </source>
</evidence>
<dbReference type="Proteomes" id="UP001611251">
    <property type="component" value="Unassembled WGS sequence"/>
</dbReference>
<keyword evidence="5" id="KW-1185">Reference proteome</keyword>
<evidence type="ECO:0000256" key="1">
    <source>
        <dbReference type="ARBA" id="ARBA00005564"/>
    </source>
</evidence>
<dbReference type="Pfam" id="PF10282">
    <property type="entry name" value="Lactonase"/>
    <property type="match status" value="1"/>
</dbReference>
<dbReference type="EMBL" id="JBGFSN010000004">
    <property type="protein sequence ID" value="MFH8134878.1"/>
    <property type="molecule type" value="Genomic_DNA"/>
</dbReference>
<reference evidence="4 5" key="1">
    <citation type="submission" date="2024-08" db="EMBL/GenBank/DDBJ databases">
        <title>Pantoea ronii - a newly identified human opportunistic pathogen.</title>
        <authorList>
            <person name="Keidar-Friedman D."/>
            <person name="Sorek N."/>
            <person name="Leshin-Carmel D."/>
            <person name="Tsur A."/>
            <person name="Amsalem M."/>
            <person name="Tolkach D."/>
            <person name="Brosh-Nissimov T."/>
        </authorList>
    </citation>
    <scope>NUCLEOTIDE SEQUENCE [LARGE SCALE GENOMIC DNA]</scope>
    <source>
        <strain evidence="4 5">AA23256</strain>
    </source>
</reference>
<gene>
    <name evidence="4" type="ORF">ABU178_11945</name>
</gene>
<dbReference type="InterPro" id="IPR011048">
    <property type="entry name" value="Haem_d1_sf"/>
</dbReference>
<keyword evidence="2" id="KW-0313">Glucose metabolism</keyword>
<dbReference type="Gene3D" id="2.130.10.10">
    <property type="entry name" value="YVTN repeat-like/Quinoprotein amine dehydrogenase"/>
    <property type="match status" value="1"/>
</dbReference>
<name>A0ABW7PX20_9GAMM</name>
<sequence length="374" mass="40578">MANRFSRLACTLALLPLFSSAPLWAKTYVYVSNADSGSVSRYQLDNQSGALTLLGDTLAAKKIMPLAVSPDKKRLYGAVRSKPWSIISWRIDKQTGELHQLAITPVSASYPYIATDRSGHYLLAASYDSDIVTSQPINPQGVVSGLESGRYHTGPHAHSVIADYSNHALYVGNLGADRVLQLELHDNGAITPIGKGYVQAEANSGPRHSAISPDNRFVYNLTEMGGSITQYRRLPDGALQKLASWPNAVAAQYHLQPGRERPANYSDPTPRIWAADIKITPDGRYLYASERTSSTVSGYRVDKQSGKLQLIGSWPVEKQPRGMAVDDSGKWLLVSGEKSAVVGSYAIDPQSGKLTRAAQAPCGKDANWVSVVSY</sequence>
<evidence type="ECO:0000256" key="3">
    <source>
        <dbReference type="SAM" id="SignalP"/>
    </source>
</evidence>
<feature type="signal peptide" evidence="3">
    <location>
        <begin position="1"/>
        <end position="25"/>
    </location>
</feature>
<protein>
    <submittedName>
        <fullName evidence="4">Lactonase family protein</fullName>
    </submittedName>
</protein>
<dbReference type="PANTHER" id="PTHR30344">
    <property type="entry name" value="6-PHOSPHOGLUCONOLACTONASE-RELATED"/>
    <property type="match status" value="1"/>
</dbReference>
<feature type="chain" id="PRO_5047385108" evidence="3">
    <location>
        <begin position="26"/>
        <end position="374"/>
    </location>
</feature>
<comment type="similarity">
    <text evidence="1">Belongs to the cycloisomerase 2 family.</text>
</comment>
<comment type="caution">
    <text evidence="4">The sequence shown here is derived from an EMBL/GenBank/DDBJ whole genome shotgun (WGS) entry which is preliminary data.</text>
</comment>
<dbReference type="RefSeq" id="WP_397215049.1">
    <property type="nucleotide sequence ID" value="NZ_JBGFSN010000004.1"/>
</dbReference>
<evidence type="ECO:0000313" key="4">
    <source>
        <dbReference type="EMBL" id="MFH8134878.1"/>
    </source>
</evidence>
<dbReference type="InterPro" id="IPR019405">
    <property type="entry name" value="Lactonase_7-beta_prop"/>
</dbReference>
<dbReference type="PANTHER" id="PTHR30344:SF1">
    <property type="entry name" value="6-PHOSPHOGLUCONOLACTONASE"/>
    <property type="match status" value="1"/>
</dbReference>
<keyword evidence="2" id="KW-0119">Carbohydrate metabolism</keyword>
<dbReference type="InterPro" id="IPR015943">
    <property type="entry name" value="WD40/YVTN_repeat-like_dom_sf"/>
</dbReference>
<evidence type="ECO:0000313" key="5">
    <source>
        <dbReference type="Proteomes" id="UP001611251"/>
    </source>
</evidence>
<dbReference type="SUPFAM" id="SSF51004">
    <property type="entry name" value="C-terminal (heme d1) domain of cytochrome cd1-nitrite reductase"/>
    <property type="match status" value="1"/>
</dbReference>
<organism evidence="4 5">
    <name type="scientific">Pantoea osteomyelitidis</name>
    <dbReference type="NCBI Taxonomy" id="3230026"/>
    <lineage>
        <taxon>Bacteria</taxon>
        <taxon>Pseudomonadati</taxon>
        <taxon>Pseudomonadota</taxon>
        <taxon>Gammaproteobacteria</taxon>
        <taxon>Enterobacterales</taxon>
        <taxon>Erwiniaceae</taxon>
        <taxon>Pantoea</taxon>
    </lineage>
</organism>
<dbReference type="InterPro" id="IPR050282">
    <property type="entry name" value="Cycloisomerase_2"/>
</dbReference>